<gene>
    <name evidence="1" type="ORF">NU09_2793</name>
</gene>
<sequence>MPVRVAGYIAAQFFPPFFFRSKAVELEFGTLSSLRIKNVLSELSSLTNKKSQSALLVKACVKVYLSILDTSL</sequence>
<protein>
    <submittedName>
        <fullName evidence="1">Uncharacterized protein</fullName>
    </submittedName>
</protein>
<keyword evidence="2" id="KW-1185">Reference proteome</keyword>
<evidence type="ECO:0000313" key="2">
    <source>
        <dbReference type="Proteomes" id="UP000289775"/>
    </source>
</evidence>
<dbReference type="EMBL" id="JUIW01000009">
    <property type="protein sequence ID" value="RYJ41868.1"/>
    <property type="molecule type" value="Genomic_DNA"/>
</dbReference>
<dbReference type="Proteomes" id="UP000289775">
    <property type="component" value="Unassembled WGS sequence"/>
</dbReference>
<accession>A0A444W8C2</accession>
<evidence type="ECO:0000313" key="1">
    <source>
        <dbReference type="EMBL" id="RYJ41868.1"/>
    </source>
</evidence>
<organism evidence="1 2">
    <name type="scientific">Flavobacterium beibuense</name>
    <dbReference type="NCBI Taxonomy" id="657326"/>
    <lineage>
        <taxon>Bacteria</taxon>
        <taxon>Pseudomonadati</taxon>
        <taxon>Bacteroidota</taxon>
        <taxon>Flavobacteriia</taxon>
        <taxon>Flavobacteriales</taxon>
        <taxon>Flavobacteriaceae</taxon>
        <taxon>Flavobacterium</taxon>
    </lineage>
</organism>
<proteinExistence type="predicted"/>
<name>A0A444W8C2_9FLAO</name>
<dbReference type="AlphaFoldDB" id="A0A444W8C2"/>
<comment type="caution">
    <text evidence="1">The sequence shown here is derived from an EMBL/GenBank/DDBJ whole genome shotgun (WGS) entry which is preliminary data.</text>
</comment>
<reference evidence="1 2" key="1">
    <citation type="submission" date="2014-12" db="EMBL/GenBank/DDBJ databases">
        <title>Genome sequence of Flavobacterium beibuense RSKm HC5.</title>
        <authorList>
            <person name="Kim J.F."/>
            <person name="Song J.Y."/>
            <person name="Kwak M.-J."/>
            <person name="Lee S.-W."/>
        </authorList>
    </citation>
    <scope>NUCLEOTIDE SEQUENCE [LARGE SCALE GENOMIC DNA]</scope>
    <source>
        <strain evidence="1 2">RSKm HC5</strain>
    </source>
</reference>